<feature type="compositionally biased region" description="Basic residues" evidence="1">
    <location>
        <begin position="172"/>
        <end position="181"/>
    </location>
</feature>
<keyword evidence="3" id="KW-1185">Reference proteome</keyword>
<evidence type="ECO:0000313" key="3">
    <source>
        <dbReference type="Proteomes" id="UP000202485"/>
    </source>
</evidence>
<accession>A0A238KMA4</accession>
<dbReference type="AlphaFoldDB" id="A0A238KMA4"/>
<reference evidence="3" key="1">
    <citation type="submission" date="2017-05" db="EMBL/GenBank/DDBJ databases">
        <authorList>
            <person name="Rodrigo-Torres L."/>
            <person name="Arahal R. D."/>
            <person name="Lucena T."/>
        </authorList>
    </citation>
    <scope>NUCLEOTIDE SEQUENCE [LARGE SCALE GENOMIC DNA]</scope>
    <source>
        <strain evidence="3">CECT 8715</strain>
    </source>
</reference>
<gene>
    <name evidence="2" type="ORF">RUA8715_02301</name>
</gene>
<sequence length="181" mass="20518">MANHGPQERRSCHRSRLDIPRRLLRSGCSSARLAGPAGTERAQVMAKPYKRYKRGAGRHVQLPEWLQASEAWATLPPGPRALYIEIKRRYNGSNNGDIYLSHRNAAAALNVHRNTVGPWFRELQERGFITMTQPPHLGPSGIGKASVWALDELPTRNGKPATKQFMSWRANPRYKKSRSER</sequence>
<name>A0A238KMA4_9RHOB</name>
<feature type="region of interest" description="Disordered" evidence="1">
    <location>
        <begin position="158"/>
        <end position="181"/>
    </location>
</feature>
<protein>
    <recommendedName>
        <fullName evidence="4">Helix-turn-helix domain-containing protein</fullName>
    </recommendedName>
</protein>
<proteinExistence type="predicted"/>
<dbReference type="EMBL" id="FXYG01000003">
    <property type="protein sequence ID" value="SMX43905.1"/>
    <property type="molecule type" value="Genomic_DNA"/>
</dbReference>
<evidence type="ECO:0000313" key="2">
    <source>
        <dbReference type="EMBL" id="SMX43905.1"/>
    </source>
</evidence>
<evidence type="ECO:0008006" key="4">
    <source>
        <dbReference type="Google" id="ProtNLM"/>
    </source>
</evidence>
<dbReference type="Proteomes" id="UP000202485">
    <property type="component" value="Unassembled WGS sequence"/>
</dbReference>
<organism evidence="2 3">
    <name type="scientific">Ruegeria arenilitoris</name>
    <dbReference type="NCBI Taxonomy" id="1173585"/>
    <lineage>
        <taxon>Bacteria</taxon>
        <taxon>Pseudomonadati</taxon>
        <taxon>Pseudomonadota</taxon>
        <taxon>Alphaproteobacteria</taxon>
        <taxon>Rhodobacterales</taxon>
        <taxon>Roseobacteraceae</taxon>
        <taxon>Ruegeria</taxon>
    </lineage>
</organism>
<evidence type="ECO:0000256" key="1">
    <source>
        <dbReference type="SAM" id="MobiDB-lite"/>
    </source>
</evidence>